<dbReference type="EnsemblMetazoa" id="CJA33134.1">
    <property type="protein sequence ID" value="CJA33134.1"/>
    <property type="gene ID" value="WBGene00208981"/>
</dbReference>
<dbReference type="Proteomes" id="UP000005237">
    <property type="component" value="Unassembled WGS sequence"/>
</dbReference>
<evidence type="ECO:0000313" key="2">
    <source>
        <dbReference type="Proteomes" id="UP000005237"/>
    </source>
</evidence>
<protein>
    <submittedName>
        <fullName evidence="1">Uncharacterized protein</fullName>
    </submittedName>
</protein>
<reference evidence="2" key="1">
    <citation type="submission" date="2010-08" db="EMBL/GenBank/DDBJ databases">
        <authorList>
            <consortium name="Caenorhabditis japonica Sequencing Consortium"/>
            <person name="Wilson R.K."/>
        </authorList>
    </citation>
    <scope>NUCLEOTIDE SEQUENCE [LARGE SCALE GENOMIC DNA]</scope>
    <source>
        <strain evidence="2">DF5081</strain>
    </source>
</reference>
<organism evidence="1 2">
    <name type="scientific">Caenorhabditis japonica</name>
    <dbReference type="NCBI Taxonomy" id="281687"/>
    <lineage>
        <taxon>Eukaryota</taxon>
        <taxon>Metazoa</taxon>
        <taxon>Ecdysozoa</taxon>
        <taxon>Nematoda</taxon>
        <taxon>Chromadorea</taxon>
        <taxon>Rhabditida</taxon>
        <taxon>Rhabditina</taxon>
        <taxon>Rhabditomorpha</taxon>
        <taxon>Rhabditoidea</taxon>
        <taxon>Rhabditidae</taxon>
        <taxon>Peloderinae</taxon>
        <taxon>Caenorhabditis</taxon>
    </lineage>
</organism>
<evidence type="ECO:0000313" key="1">
    <source>
        <dbReference type="EnsemblMetazoa" id="CJA33134.1"/>
    </source>
</evidence>
<sequence length="83" mass="9717">MKDVQRKSKRDMTDGVLALFTTYSHPFQWQHPFRRRFVPLSAIRQPFAHPPTQRTAILPNLKCMEGRNEGRKEGSVYMQMGLV</sequence>
<keyword evidence="2" id="KW-1185">Reference proteome</keyword>
<proteinExistence type="predicted"/>
<reference evidence="1" key="2">
    <citation type="submission" date="2022-06" db="UniProtKB">
        <authorList>
            <consortium name="EnsemblMetazoa"/>
        </authorList>
    </citation>
    <scope>IDENTIFICATION</scope>
    <source>
        <strain evidence="1">DF5081</strain>
    </source>
</reference>
<accession>A0A8R1ECV0</accession>
<dbReference type="AlphaFoldDB" id="A0A8R1ECV0"/>
<name>A0A8R1ECV0_CAEJA</name>